<dbReference type="SUPFAM" id="SSF56219">
    <property type="entry name" value="DNase I-like"/>
    <property type="match status" value="1"/>
</dbReference>
<keyword evidence="5" id="KW-0548">Nucleotidyltransferase</keyword>
<keyword evidence="5" id="KW-0695">RNA-directed DNA polymerase</keyword>
<feature type="compositionally biased region" description="Pro residues" evidence="3">
    <location>
        <begin position="591"/>
        <end position="602"/>
    </location>
</feature>
<dbReference type="OMA" id="MNASSAC"/>
<dbReference type="InterPro" id="IPR000477">
    <property type="entry name" value="RT_dom"/>
</dbReference>
<proteinExistence type="predicted"/>
<dbReference type="OrthoDB" id="4842715at2759"/>
<dbReference type="InterPro" id="IPR043502">
    <property type="entry name" value="DNA/RNA_pol_sf"/>
</dbReference>
<reference evidence="5 6" key="1">
    <citation type="submission" date="2018-02" db="EMBL/GenBank/DDBJ databases">
        <title>Fusarium culmorum secondary metabolites in fungal-bacterial-plant interactions.</title>
        <authorList>
            <person name="Schmidt R."/>
        </authorList>
    </citation>
    <scope>NUCLEOTIDE SEQUENCE [LARGE SCALE GENOMIC DNA]</scope>
    <source>
        <strain evidence="5 6">PV</strain>
    </source>
</reference>
<feature type="region of interest" description="Disordered" evidence="3">
    <location>
        <begin position="585"/>
        <end position="607"/>
    </location>
</feature>
<name>A0A2T4GS49_FUSCU</name>
<dbReference type="Proteomes" id="UP000241587">
    <property type="component" value="Unassembled WGS sequence"/>
</dbReference>
<gene>
    <name evidence="5" type="ORF">FCULG_00011816</name>
</gene>
<dbReference type="PANTHER" id="PTHR19446">
    <property type="entry name" value="REVERSE TRANSCRIPTASES"/>
    <property type="match status" value="1"/>
</dbReference>
<comment type="subcellular location">
    <subcellularLocation>
        <location evidence="1">Mitochondrion</location>
    </subcellularLocation>
</comment>
<keyword evidence="6" id="KW-1185">Reference proteome</keyword>
<dbReference type="EMBL" id="PVEM01000007">
    <property type="protein sequence ID" value="PTD06372.1"/>
    <property type="molecule type" value="Genomic_DNA"/>
</dbReference>
<evidence type="ECO:0000313" key="6">
    <source>
        <dbReference type="Proteomes" id="UP000241587"/>
    </source>
</evidence>
<evidence type="ECO:0000313" key="5">
    <source>
        <dbReference type="EMBL" id="PTD06372.1"/>
    </source>
</evidence>
<sequence length="930" mass="104636">MHMSIYLAVGAYSLNKNYANFTNDQRCEDEYPAPEPQGTDLPGAQELVIWSVNVKACGARPKALVDELDDIKSGACLNNSHRYPLVIAQQDLSPYQAFRGIPDSNCWYSSDRPITEKDYENIKKQGAWMSRVNKTPAALLELGAVLVDAQSILAQTGSASFTPGLETLHLSHDAIIKTGQLGLKNSNELRKCHRFLEEVRDYVNLTEELISSAIPDIHPDDHAQAIKAARILTMPAQSGFLHPQFNPNYFMENRHPEDRNKGLVATLTLTTLTGTLSIHNVYNRNLTIDVDLLADYIENFKGDAILPGDFNLHHPLWSGEGRGNVTSQSELFADRIVGMGLELQTKRGEITWSNSQDTEKRSSTIDHTFASPKLCPLIQSCKPLAVAGFQSDHRPIQTVVRKYVEQDIRIKICYDRADQDKFKNCLEQHLSLINNSLATEDDINQYFVDIITKVNTATKQCVPTKTCGFRISQKAKEVNSKLQNLSQTIEAMKQREGSTYITSQIKQLQREKSRLYNEIWRGLTERKLGTTKGLFHMAGLAKRISQPIPQTQVPTLKSDTEIAYDADTKVELMKKTKFRDMYEDFSTRRTSPPPQPPEPKSPVPISEDLTEEELRAILKDIKTGKSTGEDEIPNEAIRLGQKALFPYLLSGFRVCIRLRTHPDCFKKAIIVMIVKTGKDPNHPDSYRPITLLSHIGKFYEKIIANKITRAIRKGPDMLPPTQFGGKSTTEALLYMINVIHDAWFSTRDKVVTILSLDMSGAFDNVLRQKVLEEMARIGLPAWIVETVASFLSNRDAKMRMPGIVSDEFELNTGIPQGSPLSPILFLIFAAPLLNDLGSHLGMQKICTNEGKDSWVDLYAFAFVDDIYFIAVSHSYLVNCEGITLLHTKLIDIAQRLCATFGAPKYHIMHMQSPYERKRHNNEMPNIPGLT</sequence>
<dbReference type="PROSITE" id="PS50878">
    <property type="entry name" value="RT_POL"/>
    <property type="match status" value="1"/>
</dbReference>
<keyword evidence="5" id="KW-0808">Transferase</keyword>
<feature type="domain" description="Reverse transcriptase" evidence="4">
    <location>
        <begin position="654"/>
        <end position="930"/>
    </location>
</feature>
<comment type="caution">
    <text evidence="5">The sequence shown here is derived from an EMBL/GenBank/DDBJ whole genome shotgun (WGS) entry which is preliminary data.</text>
</comment>
<dbReference type="SUPFAM" id="SSF56672">
    <property type="entry name" value="DNA/RNA polymerases"/>
    <property type="match status" value="1"/>
</dbReference>
<dbReference type="CDD" id="cd01650">
    <property type="entry name" value="RT_nLTR_like"/>
    <property type="match status" value="1"/>
</dbReference>
<evidence type="ECO:0000256" key="3">
    <source>
        <dbReference type="SAM" id="MobiDB-lite"/>
    </source>
</evidence>
<evidence type="ECO:0000256" key="1">
    <source>
        <dbReference type="ARBA" id="ARBA00004173"/>
    </source>
</evidence>
<dbReference type="Gene3D" id="3.60.10.10">
    <property type="entry name" value="Endonuclease/exonuclease/phosphatase"/>
    <property type="match status" value="1"/>
</dbReference>
<dbReference type="InterPro" id="IPR005135">
    <property type="entry name" value="Endo/exonuclease/phosphatase"/>
</dbReference>
<dbReference type="GO" id="GO:0003964">
    <property type="term" value="F:RNA-directed DNA polymerase activity"/>
    <property type="evidence" value="ECO:0007669"/>
    <property type="project" value="UniProtKB-KW"/>
</dbReference>
<dbReference type="Pfam" id="PF14529">
    <property type="entry name" value="Exo_endo_phos_2"/>
    <property type="match status" value="1"/>
</dbReference>
<dbReference type="AlphaFoldDB" id="A0A2T4GS49"/>
<protein>
    <submittedName>
        <fullName evidence="5">RNA-directed DNA polymerase from mobile element jockey</fullName>
    </submittedName>
</protein>
<keyword evidence="2" id="KW-0496">Mitochondrion</keyword>
<evidence type="ECO:0000256" key="2">
    <source>
        <dbReference type="ARBA" id="ARBA00023128"/>
    </source>
</evidence>
<organism evidence="5 6">
    <name type="scientific">Fusarium culmorum</name>
    <dbReference type="NCBI Taxonomy" id="5516"/>
    <lineage>
        <taxon>Eukaryota</taxon>
        <taxon>Fungi</taxon>
        <taxon>Dikarya</taxon>
        <taxon>Ascomycota</taxon>
        <taxon>Pezizomycotina</taxon>
        <taxon>Sordariomycetes</taxon>
        <taxon>Hypocreomycetidae</taxon>
        <taxon>Hypocreales</taxon>
        <taxon>Nectriaceae</taxon>
        <taxon>Fusarium</taxon>
    </lineage>
</organism>
<dbReference type="Pfam" id="PF00078">
    <property type="entry name" value="RVT_1"/>
    <property type="match status" value="1"/>
</dbReference>
<evidence type="ECO:0000259" key="4">
    <source>
        <dbReference type="PROSITE" id="PS50878"/>
    </source>
</evidence>
<dbReference type="InterPro" id="IPR036691">
    <property type="entry name" value="Endo/exonu/phosph_ase_sf"/>
</dbReference>
<dbReference type="GO" id="GO:0005739">
    <property type="term" value="C:mitochondrion"/>
    <property type="evidence" value="ECO:0007669"/>
    <property type="project" value="UniProtKB-SubCell"/>
</dbReference>
<accession>A0A2T4GS49</accession>